<dbReference type="Pfam" id="PF00418">
    <property type="entry name" value="Tubulin-binding"/>
    <property type="match status" value="3"/>
</dbReference>
<evidence type="ECO:0000256" key="17">
    <source>
        <dbReference type="ARBA" id="ARBA00034430"/>
    </source>
</evidence>
<feature type="non-terminal residue" evidence="23">
    <location>
        <position position="1"/>
    </location>
</feature>
<dbReference type="GO" id="GO:0060307">
    <property type="term" value="P:regulation of ventricular cardiac muscle cell membrane repolarization"/>
    <property type="evidence" value="ECO:0007669"/>
    <property type="project" value="TreeGrafter"/>
</dbReference>
<feature type="region of interest" description="Disordered" evidence="20">
    <location>
        <begin position="1703"/>
        <end position="1811"/>
    </location>
</feature>
<evidence type="ECO:0000256" key="18">
    <source>
        <dbReference type="ARBA" id="ARBA00046729"/>
    </source>
</evidence>
<evidence type="ECO:0000256" key="5">
    <source>
        <dbReference type="ARBA" id="ARBA00022481"/>
    </source>
</evidence>
<dbReference type="InterPro" id="IPR005821">
    <property type="entry name" value="Ion_trans_dom"/>
</dbReference>
<dbReference type="EMBL" id="QNUK01000058">
    <property type="protein sequence ID" value="KAF5904391.1"/>
    <property type="molecule type" value="Genomic_DNA"/>
</dbReference>
<feature type="region of interest" description="Disordered" evidence="20">
    <location>
        <begin position="889"/>
        <end position="914"/>
    </location>
</feature>
<keyword evidence="11" id="KW-0630">Potassium</keyword>
<feature type="transmembrane region" description="Helical" evidence="21">
    <location>
        <begin position="402"/>
        <end position="426"/>
    </location>
</feature>
<dbReference type="PANTHER" id="PTHR10217:SF506">
    <property type="entry name" value="POTASSIUM VOLTAGE-GATED CHANNEL SUBFAMILY H MEMBER 2"/>
    <property type="match status" value="1"/>
</dbReference>
<evidence type="ECO:0000256" key="12">
    <source>
        <dbReference type="ARBA" id="ARBA00022989"/>
    </source>
</evidence>
<dbReference type="InterPro" id="IPR014710">
    <property type="entry name" value="RmlC-like_jellyroll"/>
</dbReference>
<feature type="compositionally biased region" description="Basic and acidic residues" evidence="20">
    <location>
        <begin position="1186"/>
        <end position="1196"/>
    </location>
</feature>
<keyword evidence="16" id="KW-0407">Ion channel</keyword>
<dbReference type="PROSITE" id="PS50042">
    <property type="entry name" value="CNMP_BINDING_3"/>
    <property type="match status" value="1"/>
</dbReference>
<keyword evidence="15 21" id="KW-0472">Membrane</keyword>
<reference evidence="23" key="1">
    <citation type="submission" date="2020-07" db="EMBL/GenBank/DDBJ databases">
        <title>Clarias magur genome sequencing, assembly and annotation.</title>
        <authorList>
            <person name="Kushwaha B."/>
            <person name="Kumar R."/>
            <person name="Das P."/>
            <person name="Joshi C.G."/>
            <person name="Kumar D."/>
            <person name="Nagpure N.S."/>
            <person name="Pandey M."/>
            <person name="Agarwal S."/>
            <person name="Srivastava S."/>
            <person name="Singh M."/>
            <person name="Sahoo L."/>
            <person name="Jayasankar P."/>
            <person name="Meher P.K."/>
            <person name="Koringa P.G."/>
            <person name="Iquebal M.A."/>
            <person name="Das S.P."/>
            <person name="Bit A."/>
            <person name="Patnaik S."/>
            <person name="Patel N."/>
            <person name="Shah T.M."/>
            <person name="Hinsu A."/>
            <person name="Jena J.K."/>
        </authorList>
    </citation>
    <scope>NUCLEOTIDE SEQUENCE</scope>
    <source>
        <strain evidence="23">CIFAMagur01</strain>
        <tissue evidence="23">Testis</tissue>
    </source>
</reference>
<evidence type="ECO:0000256" key="3">
    <source>
        <dbReference type="ARBA" id="ARBA00022448"/>
    </source>
</evidence>
<evidence type="ECO:0000256" key="16">
    <source>
        <dbReference type="ARBA" id="ARBA00023303"/>
    </source>
</evidence>
<comment type="similarity">
    <text evidence="2">Belongs to the potassium channel family. H (Eag) (TC 1.A.1.20) subfamily. Kv11.1/KCNH2 sub-subfamily.</text>
</comment>
<dbReference type="InterPro" id="IPR018490">
    <property type="entry name" value="cNMP-bd_dom_sf"/>
</dbReference>
<feature type="compositionally biased region" description="Polar residues" evidence="20">
    <location>
        <begin position="1639"/>
        <end position="1650"/>
    </location>
</feature>
<keyword evidence="24" id="KW-1185">Reference proteome</keyword>
<proteinExistence type="inferred from homology"/>
<dbReference type="PROSITE" id="PS00229">
    <property type="entry name" value="TAU_MAP_1"/>
    <property type="match status" value="1"/>
</dbReference>
<keyword evidence="4" id="KW-1003">Cell membrane</keyword>
<dbReference type="GO" id="GO:0005242">
    <property type="term" value="F:inward rectifier potassium channel activity"/>
    <property type="evidence" value="ECO:0007669"/>
    <property type="project" value="TreeGrafter"/>
</dbReference>
<dbReference type="CDD" id="cd00038">
    <property type="entry name" value="CAP_ED"/>
    <property type="match status" value="1"/>
</dbReference>
<keyword evidence="9" id="KW-0631">Potassium channel</keyword>
<evidence type="ECO:0000256" key="11">
    <source>
        <dbReference type="ARBA" id="ARBA00022958"/>
    </source>
</evidence>
<dbReference type="InterPro" id="IPR000595">
    <property type="entry name" value="cNMP-bd_dom"/>
</dbReference>
<feature type="transmembrane region" description="Helical" evidence="21">
    <location>
        <begin position="541"/>
        <end position="565"/>
    </location>
</feature>
<feature type="region of interest" description="Disordered" evidence="20">
    <location>
        <begin position="1387"/>
        <end position="1658"/>
    </location>
</feature>
<dbReference type="FunFam" id="1.10.287.70:FF:000020">
    <property type="entry name" value="Potassium channel, voltage-gated eag-related subfamily H, member 7"/>
    <property type="match status" value="1"/>
</dbReference>
<comment type="catalytic activity">
    <reaction evidence="17">
        <text>K(+)(in) = K(+)(out)</text>
        <dbReference type="Rhea" id="RHEA:29463"/>
        <dbReference type="ChEBI" id="CHEBI:29103"/>
    </reaction>
</comment>
<dbReference type="SUPFAM" id="SSF81324">
    <property type="entry name" value="Voltage-gated potassium channels"/>
    <property type="match status" value="1"/>
</dbReference>
<feature type="compositionally biased region" description="Basic and acidic residues" evidence="20">
    <location>
        <begin position="1391"/>
        <end position="1427"/>
    </location>
</feature>
<feature type="compositionally biased region" description="Polar residues" evidence="20">
    <location>
        <begin position="1798"/>
        <end position="1811"/>
    </location>
</feature>
<dbReference type="PRINTS" id="PR01470">
    <property type="entry name" value="ERGCHANNEL"/>
</dbReference>
<evidence type="ECO:0000256" key="10">
    <source>
        <dbReference type="ARBA" id="ARBA00022882"/>
    </source>
</evidence>
<dbReference type="GO" id="GO:0034702">
    <property type="term" value="C:monoatomic ion channel complex"/>
    <property type="evidence" value="ECO:0007669"/>
    <property type="project" value="UniProtKB-KW"/>
</dbReference>
<keyword evidence="7" id="KW-0597">Phosphoprotein</keyword>
<feature type="region of interest" description="Disordered" evidence="20">
    <location>
        <begin position="1054"/>
        <end position="1234"/>
    </location>
</feature>
<dbReference type="SUPFAM" id="SSF51206">
    <property type="entry name" value="cAMP-binding domain-like"/>
    <property type="match status" value="1"/>
</dbReference>
<feature type="compositionally biased region" description="Polar residues" evidence="20">
    <location>
        <begin position="1489"/>
        <end position="1503"/>
    </location>
</feature>
<name>A0A8J4TV43_CLAMG</name>
<keyword evidence="10" id="KW-0851">Voltage-gated channel</keyword>
<feature type="domain" description="Cyclic nucleotide-binding" evidence="22">
    <location>
        <begin position="736"/>
        <end position="836"/>
    </location>
</feature>
<dbReference type="Gene3D" id="2.60.120.10">
    <property type="entry name" value="Jelly Rolls"/>
    <property type="match status" value="1"/>
</dbReference>
<comment type="subunit">
    <text evidence="18">The potassium channel is probably composed of a homo- or heterotetrameric complex of pore-forming alpha subunits that can associate with modulating beta subunits. Interacts with DNAJB12 and DNAJB14; chaperones DNAJB12 and DNAJB14 promote tetramerization. Heteromultimer with KCNH6/ERG2 and KCNH7/ERG3. Interacts with ALG10B. Forms a stable complex with KCNE1 or KCNE2, and that this heteromultimerization regulates Inward rectifier potassium channel activity. Interacts with CANX. The core-glycosylated, but not the fully glycosylated form interacts with RNF207. Interacts with NDFIP1 and NDFIP2; this interaction decreases the cell membrane expression by targeting KCNH2, through interaction with NEDD4L, for the degradation through the multivesicular bodies (MVBs)-lysosomal pathway.</text>
</comment>
<evidence type="ECO:0000256" key="1">
    <source>
        <dbReference type="ARBA" id="ARBA00004651"/>
    </source>
</evidence>
<evidence type="ECO:0000256" key="6">
    <source>
        <dbReference type="ARBA" id="ARBA00022538"/>
    </source>
</evidence>
<dbReference type="FunFam" id="1.10.1200.260:FF:000001">
    <property type="entry name" value="Potassium voltage-gated channel subfamily H member 7"/>
    <property type="match status" value="1"/>
</dbReference>
<evidence type="ECO:0000256" key="15">
    <source>
        <dbReference type="ARBA" id="ARBA00023136"/>
    </source>
</evidence>
<dbReference type="GO" id="GO:0005886">
    <property type="term" value="C:plasma membrane"/>
    <property type="evidence" value="ECO:0007669"/>
    <property type="project" value="UniProtKB-SubCell"/>
</dbReference>
<keyword evidence="5" id="KW-0488">Methylation</keyword>
<dbReference type="PRINTS" id="PR01463">
    <property type="entry name" value="EAGCHANLFMLY"/>
</dbReference>
<dbReference type="InterPro" id="IPR003938">
    <property type="entry name" value="K_chnl_volt-dep_EAG/ELK/ERG"/>
</dbReference>
<keyword evidence="19" id="KW-0206">Cytoskeleton</keyword>
<dbReference type="Pfam" id="PF13426">
    <property type="entry name" value="PAS_9"/>
    <property type="match status" value="1"/>
</dbReference>
<evidence type="ECO:0000256" key="9">
    <source>
        <dbReference type="ARBA" id="ARBA00022826"/>
    </source>
</evidence>
<dbReference type="SMART" id="SM00100">
    <property type="entry name" value="cNMP"/>
    <property type="match status" value="1"/>
</dbReference>
<evidence type="ECO:0000256" key="4">
    <source>
        <dbReference type="ARBA" id="ARBA00022475"/>
    </source>
</evidence>
<dbReference type="FunFam" id="3.30.450.20:FF:000001">
    <property type="entry name" value="Potassium voltage-gated channel subfamily H member 7"/>
    <property type="match status" value="1"/>
</dbReference>
<dbReference type="InterPro" id="IPR035965">
    <property type="entry name" value="PAS-like_dom_sf"/>
</dbReference>
<dbReference type="InterPro" id="IPR001084">
    <property type="entry name" value="MAP_tubulin-bd_rpt"/>
</dbReference>
<keyword evidence="12 21" id="KW-1133">Transmembrane helix</keyword>
<dbReference type="PROSITE" id="PS51491">
    <property type="entry name" value="TAU_MAP_2"/>
    <property type="match status" value="3"/>
</dbReference>
<evidence type="ECO:0000256" key="7">
    <source>
        <dbReference type="ARBA" id="ARBA00022553"/>
    </source>
</evidence>
<feature type="transmembrane region" description="Helical" evidence="21">
    <location>
        <begin position="605"/>
        <end position="624"/>
    </location>
</feature>
<dbReference type="GO" id="GO:0015631">
    <property type="term" value="F:tubulin binding"/>
    <property type="evidence" value="ECO:0007669"/>
    <property type="project" value="InterPro"/>
</dbReference>
<feature type="compositionally biased region" description="Basic and acidic residues" evidence="20">
    <location>
        <begin position="1745"/>
        <end position="1760"/>
    </location>
</feature>
<dbReference type="PANTHER" id="PTHR10217">
    <property type="entry name" value="VOLTAGE AND LIGAND GATED POTASSIUM CHANNEL"/>
    <property type="match status" value="1"/>
</dbReference>
<dbReference type="FunFam" id="2.60.120.10:FF:000011">
    <property type="entry name" value="Potassium channel, voltage-gated eag-related subfamily H, member 7"/>
    <property type="match status" value="1"/>
</dbReference>
<evidence type="ECO:0000259" key="22">
    <source>
        <dbReference type="PROSITE" id="PS50042"/>
    </source>
</evidence>
<evidence type="ECO:0000256" key="20">
    <source>
        <dbReference type="SAM" id="MobiDB-lite"/>
    </source>
</evidence>
<evidence type="ECO:0000256" key="2">
    <source>
        <dbReference type="ARBA" id="ARBA00007076"/>
    </source>
</evidence>
<dbReference type="GO" id="GO:0005874">
    <property type="term" value="C:microtubule"/>
    <property type="evidence" value="ECO:0007669"/>
    <property type="project" value="UniProtKB-KW"/>
</dbReference>
<feature type="compositionally biased region" description="Low complexity" evidence="20">
    <location>
        <begin position="1520"/>
        <end position="1534"/>
    </location>
</feature>
<dbReference type="SUPFAM" id="SSF55785">
    <property type="entry name" value="PYP-like sensor domain (PAS domain)"/>
    <property type="match status" value="1"/>
</dbReference>
<feature type="compositionally biased region" description="Polar residues" evidence="20">
    <location>
        <begin position="1100"/>
        <end position="1111"/>
    </location>
</feature>
<accession>A0A8J4TV43</accession>
<keyword evidence="6" id="KW-0633">Potassium transport</keyword>
<keyword evidence="3" id="KW-0813">Transport</keyword>
<dbReference type="GO" id="GO:0086091">
    <property type="term" value="P:regulation of heart rate by cardiac conduction"/>
    <property type="evidence" value="ECO:0007669"/>
    <property type="project" value="TreeGrafter"/>
</dbReference>
<dbReference type="GO" id="GO:0086013">
    <property type="term" value="P:membrane repolarization during cardiac muscle cell action potential"/>
    <property type="evidence" value="ECO:0007669"/>
    <property type="project" value="TreeGrafter"/>
</dbReference>
<dbReference type="Gene3D" id="1.10.287.70">
    <property type="match status" value="1"/>
</dbReference>
<dbReference type="OrthoDB" id="432483at2759"/>
<dbReference type="InterPro" id="IPR003967">
    <property type="entry name" value="K_chnl_volt-dep_ERG"/>
</dbReference>
<evidence type="ECO:0000313" key="23">
    <source>
        <dbReference type="EMBL" id="KAF5904391.1"/>
    </source>
</evidence>
<feature type="region of interest" description="Disordered" evidence="20">
    <location>
        <begin position="1315"/>
        <end position="1334"/>
    </location>
</feature>
<keyword evidence="8 21" id="KW-0812">Transmembrane</keyword>
<evidence type="ECO:0000256" key="8">
    <source>
        <dbReference type="ARBA" id="ARBA00022692"/>
    </source>
</evidence>
<comment type="caution">
    <text evidence="23">The sequence shown here is derived from an EMBL/GenBank/DDBJ whole genome shotgun (WGS) entry which is preliminary data.</text>
</comment>
<protein>
    <recommendedName>
        <fullName evidence="19">Microtubule-associated protein</fullName>
    </recommendedName>
</protein>
<evidence type="ECO:0000313" key="24">
    <source>
        <dbReference type="Proteomes" id="UP000727407"/>
    </source>
</evidence>
<evidence type="ECO:0000256" key="19">
    <source>
        <dbReference type="RuleBase" id="RU000686"/>
    </source>
</evidence>
<evidence type="ECO:0000256" key="13">
    <source>
        <dbReference type="ARBA" id="ARBA00023054"/>
    </source>
</evidence>
<dbReference type="Pfam" id="PF00520">
    <property type="entry name" value="Ion_trans"/>
    <property type="match status" value="1"/>
</dbReference>
<dbReference type="Gene3D" id="1.10.1200.260">
    <property type="match status" value="1"/>
</dbReference>
<keyword evidence="19" id="KW-0963">Cytoplasm</keyword>
<feature type="compositionally biased region" description="Low complexity" evidence="20">
    <location>
        <begin position="1560"/>
        <end position="1596"/>
    </location>
</feature>
<evidence type="ECO:0000256" key="14">
    <source>
        <dbReference type="ARBA" id="ARBA00023065"/>
    </source>
</evidence>
<organism evidence="23 24">
    <name type="scientific">Clarias magur</name>
    <name type="common">Asian catfish</name>
    <name type="synonym">Macropteronotus magur</name>
    <dbReference type="NCBI Taxonomy" id="1594786"/>
    <lineage>
        <taxon>Eukaryota</taxon>
        <taxon>Metazoa</taxon>
        <taxon>Chordata</taxon>
        <taxon>Craniata</taxon>
        <taxon>Vertebrata</taxon>
        <taxon>Euteleostomi</taxon>
        <taxon>Actinopterygii</taxon>
        <taxon>Neopterygii</taxon>
        <taxon>Teleostei</taxon>
        <taxon>Ostariophysi</taxon>
        <taxon>Siluriformes</taxon>
        <taxon>Clariidae</taxon>
        <taxon>Clarias</taxon>
    </lineage>
</organism>
<dbReference type="Pfam" id="PF00027">
    <property type="entry name" value="cNMP_binding"/>
    <property type="match status" value="1"/>
</dbReference>
<feature type="transmembrane region" description="Helical" evidence="21">
    <location>
        <begin position="636"/>
        <end position="657"/>
    </location>
</feature>
<dbReference type="InterPro" id="IPR000014">
    <property type="entry name" value="PAS"/>
</dbReference>
<sequence>MPVRRGHVAPQNTFLDTIIRKFEGQNRKFIIANARVENCAIIFCSDGFCHMCGYTRAEVMQKPCTCSFLYGPQTGRSAVAQMAKALLGSEERKVEIFLYRKDGVCFLCLVEVVPVKNEDGLVIMFILNFELADQQDSTANSSPLKKHKFSIPWLSKACRHRFRLPRPLFNSLSSSKSSLHDDAELGCMRKMPHMGHESVTLDKLLSLPERSALGHLPLLMWDDEPPLEPRCKLQSSPPSQPPFHGFLHSSSWINCSKNSPSNCSMSHSRSCESLCSTRHLPSTSIYTWDRKLPFRPNSMGTMHRKASLPNSTSDSDLIRFRMGNSSPLHSHNLIDFKPELVTLPSSEIDIIAPCKLIDRTHNVTEKVTQVLSLSADVLPEYKLQAPRIHKWTILHYSPFKAVWDWVILLLVIYTAIFTPYSAAFLLSDEDEAARQRCGYSCSPLNVVDLIVDIMFVIDIVINFRTTYVNTNDEVVSHPRRIAVHYFKGWFLIDLVAAIPFDLLIYRSGEETTTLIGLLKTARLLRLVRVARKLDRYSEYGAAVLFLLMCTFALIAHWLACIWYAIGNVERSGSSRIGWLHSLGEQLGKPYNETIPASGPTIKDKYVTALYFTFSSLTSVGFGNVSPNTNSEKIFSICVMLIGALMYASIFGNVSAIIQRLYSGTARYHTQMLRVREFIRFHQIPNPLRQRLEEYFQHAWSYTNGIDMDAVLKGFPECLQADICLHLNRSLLQNCKAFKGSTKGCLRALAMKFKTTHAPPGDTLVHAGDVISALYFISRGSIEIMRRDVVVAILGKNDIFGEPINLYKQPGKSCADVRALTYCDLHKIQREDVLEVLDMYPEFSDYFWSNLEITFSLRDITTISGSMNCEETGKAYMKHHMNRSTFSFHHSNEKEGDGQRYQQVPSHSMSCPSPSSPPMGCLHKITHCQYSEVEIRLERLQRQLHSLTKTMDYKGDIHTNGTPKCGQDNLLKKDNMATPEARSFDIKVGDPMDKTDGKKEDSNVISGLSVGQIGSHCQGSVGENGFGQISNTDMFGFNQQGVNRSANMNVGMAPFQPIKPPPMAESQKTSIPHANEPPKPFLAPSKPSDTSTHNILDKPSEVSSWTGQTMLTHSPVKAEPSELSGYQGVPHKDATSDGGSDENVQQKRKECETSEEAYGLLECLRSPEKTQSKSSDQEDCSLPDNGENWRSEIREWGGGRIQAKKSKSRKKLPEEWASLPNTGCLSPPPDPLTPKDMDMDMIISDMYEVNDTIIKQEGSLHSCTTTLQSAIPGTISQEITSSSSNNLDQSKSNQVLTPNLTSGLETTSHAIYSPHTATNTFQNNSSVHGPSSSDHFSIVVNQNAEDPASLTSQIKHLEPPVAKSHQEDTTAKEKIEKIDTSPKTDVLNTLVKADKDEQTEKTDNKKVENMDKIQEAEKQDSKSEKNGNLEKASNLQEIKKDMKEEKKNGVEKVDKTIKNEKNVKAAKETSKGPAANGTKDLISPDKVKTNKQNSTKPSSHSIGENSGALISSAGKKGPLAKKTSPTGTKKPPVTTSNHEGKTSGNSTPAQRKPPVPKFNESSKGSSGTKTSNSSVKTSLKKTPANAASAPATPATDPAPRPSRITKPPVPKQVPLPKKRPVPQAPRNSRIPNTPLPDLKNVSSKIGSTDNMKYQPGGGKVQITHKKMDFSHITSRCGSKDNIKHVPGGGNVQILTKKVDLSKVTSKCGSKDNINHKPGGGNVKTESQKSKTNSKMGSMDNVDQEPGGDHAERVGDQQKSKESPPAPANPPIQTSGGIKEMGLKDSSTVPPPAPSEGQGLWNTQSQNKHIPTT</sequence>
<dbReference type="Proteomes" id="UP000727407">
    <property type="component" value="Unassembled WGS sequence"/>
</dbReference>
<evidence type="ECO:0000256" key="21">
    <source>
        <dbReference type="SAM" id="Phobius"/>
    </source>
</evidence>
<comment type="subcellular location">
    <subcellularLocation>
        <location evidence="1">Cell membrane</location>
        <topology evidence="1">Multi-pass membrane protein</topology>
    </subcellularLocation>
    <subcellularLocation>
        <location evidence="19">Cytoplasm</location>
        <location evidence="19">Cytoskeleton</location>
    </subcellularLocation>
</comment>
<gene>
    <name evidence="23" type="primary">kcnh2a</name>
    <name evidence="23" type="ORF">DAT39_005898</name>
</gene>
<dbReference type="CDD" id="cd00130">
    <property type="entry name" value="PAS"/>
    <property type="match status" value="1"/>
</dbReference>
<dbReference type="InterPro" id="IPR050818">
    <property type="entry name" value="KCNH_animal-type"/>
</dbReference>
<feature type="compositionally biased region" description="Basic and acidic residues" evidence="20">
    <location>
        <begin position="1436"/>
        <end position="1469"/>
    </location>
</feature>
<keyword evidence="14" id="KW-0406">Ion transport</keyword>
<keyword evidence="19" id="KW-0493">Microtubule</keyword>
<dbReference type="Gene3D" id="3.30.450.20">
    <property type="entry name" value="PAS domain"/>
    <property type="match status" value="1"/>
</dbReference>
<keyword evidence="13" id="KW-0175">Coiled coil</keyword>